<name>A0A5C3LN45_9AGAR</name>
<evidence type="ECO:0000313" key="3">
    <source>
        <dbReference type="Proteomes" id="UP000308652"/>
    </source>
</evidence>
<dbReference type="AlphaFoldDB" id="A0A5C3LN45"/>
<dbReference type="EMBL" id="ML213633">
    <property type="protein sequence ID" value="TFK34310.1"/>
    <property type="molecule type" value="Genomic_DNA"/>
</dbReference>
<evidence type="ECO:0000256" key="1">
    <source>
        <dbReference type="SAM" id="MobiDB-lite"/>
    </source>
</evidence>
<organism evidence="2 3">
    <name type="scientific">Crucibulum laeve</name>
    <dbReference type="NCBI Taxonomy" id="68775"/>
    <lineage>
        <taxon>Eukaryota</taxon>
        <taxon>Fungi</taxon>
        <taxon>Dikarya</taxon>
        <taxon>Basidiomycota</taxon>
        <taxon>Agaricomycotina</taxon>
        <taxon>Agaricomycetes</taxon>
        <taxon>Agaricomycetidae</taxon>
        <taxon>Agaricales</taxon>
        <taxon>Agaricineae</taxon>
        <taxon>Nidulariaceae</taxon>
        <taxon>Crucibulum</taxon>
    </lineage>
</organism>
<reference evidence="2 3" key="1">
    <citation type="journal article" date="2019" name="Nat. Ecol. Evol.">
        <title>Megaphylogeny resolves global patterns of mushroom evolution.</title>
        <authorList>
            <person name="Varga T."/>
            <person name="Krizsan K."/>
            <person name="Foldi C."/>
            <person name="Dima B."/>
            <person name="Sanchez-Garcia M."/>
            <person name="Sanchez-Ramirez S."/>
            <person name="Szollosi G.J."/>
            <person name="Szarkandi J.G."/>
            <person name="Papp V."/>
            <person name="Albert L."/>
            <person name="Andreopoulos W."/>
            <person name="Angelini C."/>
            <person name="Antonin V."/>
            <person name="Barry K.W."/>
            <person name="Bougher N.L."/>
            <person name="Buchanan P."/>
            <person name="Buyck B."/>
            <person name="Bense V."/>
            <person name="Catcheside P."/>
            <person name="Chovatia M."/>
            <person name="Cooper J."/>
            <person name="Damon W."/>
            <person name="Desjardin D."/>
            <person name="Finy P."/>
            <person name="Geml J."/>
            <person name="Haridas S."/>
            <person name="Hughes K."/>
            <person name="Justo A."/>
            <person name="Karasinski D."/>
            <person name="Kautmanova I."/>
            <person name="Kiss B."/>
            <person name="Kocsube S."/>
            <person name="Kotiranta H."/>
            <person name="LaButti K.M."/>
            <person name="Lechner B.E."/>
            <person name="Liimatainen K."/>
            <person name="Lipzen A."/>
            <person name="Lukacs Z."/>
            <person name="Mihaltcheva S."/>
            <person name="Morgado L.N."/>
            <person name="Niskanen T."/>
            <person name="Noordeloos M.E."/>
            <person name="Ohm R.A."/>
            <person name="Ortiz-Santana B."/>
            <person name="Ovrebo C."/>
            <person name="Racz N."/>
            <person name="Riley R."/>
            <person name="Savchenko A."/>
            <person name="Shiryaev A."/>
            <person name="Soop K."/>
            <person name="Spirin V."/>
            <person name="Szebenyi C."/>
            <person name="Tomsovsky M."/>
            <person name="Tulloss R.E."/>
            <person name="Uehling J."/>
            <person name="Grigoriev I.V."/>
            <person name="Vagvolgyi C."/>
            <person name="Papp T."/>
            <person name="Martin F.M."/>
            <person name="Miettinen O."/>
            <person name="Hibbett D.S."/>
            <person name="Nagy L.G."/>
        </authorList>
    </citation>
    <scope>NUCLEOTIDE SEQUENCE [LARGE SCALE GENOMIC DNA]</scope>
    <source>
        <strain evidence="2 3">CBS 166.37</strain>
    </source>
</reference>
<gene>
    <name evidence="2" type="ORF">BDQ12DRAFT_689834</name>
</gene>
<sequence>MSITAAAAAAARRVVRIVVVAVVVVVRFQLKHGWCQSSESHVSRCSSNQSGSKQSAAAPNPKLDGELSQI</sequence>
<keyword evidence="3" id="KW-1185">Reference proteome</keyword>
<evidence type="ECO:0000313" key="2">
    <source>
        <dbReference type="EMBL" id="TFK34310.1"/>
    </source>
</evidence>
<feature type="compositionally biased region" description="Polar residues" evidence="1">
    <location>
        <begin position="38"/>
        <end position="57"/>
    </location>
</feature>
<feature type="region of interest" description="Disordered" evidence="1">
    <location>
        <begin position="38"/>
        <end position="70"/>
    </location>
</feature>
<dbReference type="Proteomes" id="UP000308652">
    <property type="component" value="Unassembled WGS sequence"/>
</dbReference>
<accession>A0A5C3LN45</accession>
<proteinExistence type="predicted"/>
<protein>
    <submittedName>
        <fullName evidence="2">Uncharacterized protein</fullName>
    </submittedName>
</protein>